<reference evidence="5" key="1">
    <citation type="submission" date="2021-03" db="EMBL/GenBank/DDBJ databases">
        <title>Whole genome shotgun sequence of Actinoplanes auranticolor NBRC 12245.</title>
        <authorList>
            <person name="Komaki H."/>
            <person name="Tamura T."/>
        </authorList>
    </citation>
    <scope>NUCLEOTIDE SEQUENCE</scope>
    <source>
        <strain evidence="5">NBRC 12245</strain>
    </source>
</reference>
<keyword evidence="6" id="KW-1185">Reference proteome</keyword>
<protein>
    <recommendedName>
        <fullName evidence="7">Virulence plasmid A protein</fullName>
    </recommendedName>
</protein>
<feature type="domain" description="ABC toxin N-terminal" evidence="4">
    <location>
        <begin position="1938"/>
        <end position="2060"/>
    </location>
</feature>
<feature type="compositionally biased region" description="Pro residues" evidence="1">
    <location>
        <begin position="124"/>
        <end position="137"/>
    </location>
</feature>
<evidence type="ECO:0000313" key="6">
    <source>
        <dbReference type="Proteomes" id="UP000681340"/>
    </source>
</evidence>
<feature type="region of interest" description="Disordered" evidence="1">
    <location>
        <begin position="3422"/>
        <end position="3461"/>
    </location>
</feature>
<sequence length="3665" mass="399381">MPRYRLGDVDIWFGTADAPAPAGIEHTAAPGVTVGISASAVDPVVHLRYRRQGGPWQRLRLLHSHSGNEAAYYTATFPALPPSTLIEYEVYLRCAGARPRPELRAGERASFQVLPRPAETPAELPAPPPLEGPAPVGAPMPVIRPQISGPAVPGTVVAPALWSDTTAIAIDAYADDQLQRHVGSAVMDGDGRFRLVLDGAPEAVWFSWRHGTDQGRTPLLQPWRPGAPLRVHAYRSGPDQRAGSTSIDGFVRLADGRPVPGVRTWLVEVTLRTTQVLTWSVTDDTGSCTLTYDTAALLAARSPDLRIVVFDEHETPLVESRAPIVVLPATSVGAPSLYDRVRRSVYDLLGGPGAAPAGELTADDIAYLAERTAVPVETLVRYAETPRLAERLGIDEASAFALAATRGPTMPAEALRQAVERGDVSRSVLSHAAETQRTALHALRGETAARDFGRGSLADLLALRVDDADARHTLGADLLDPAGHPDADPALRFLLDVTDTAGLDVDLARALHRLFDGREIRSSADLAGWTTEQWETWLRDADVPGTAGPGLRGYARQLHRRFEQRFPDRVFRALVESSTPAKAWARRTRDFLDRHRDFDISAPLRDFQAQHPHALPAAAGADVAATLRAVQRLTPVAGSLIPAALLLDAGLRSASSIVSLGRTEFVRRFTPAFDGDDADAAAAYGRARRRAALASYTHAALSNDFHRAWFVAPERTGLTDRQRRQAVDELGLGSQTDLELTWDRLFGASQRSFCSCSDCRSVFGPAAYLFDLLVFLRRFTADPDAGGESLLTHFAARRPDVPLVRLSCANTTIEVPHIDLVNELLGDLVAAAEPPPDDTPVDECGCRDDEEPQEPPIPDDQGTPSSDACAAPERESAGTSAERRALPQNEPGATVLARLSGATYPWPLPYDYARDRARSARDQLDPPGQDLALDIWRFATSAPDAPDDAAIRALAAHTLDLGPAEYRLLVRPPHRIAGSWGPEVAAAAVAGTGPSVAALERAGVPDYATLEAALDTRYVRAPDAASPASIALLPLDSCDLETLRLVVDRPHFCAVLQRLSQFERLRRHLGWTAEQLDEALRWAGPRLEPKTLDALGLLRFLQLRLGLGPDVLLALFRDPEPTPPVTLRARGARSPFEALFGSATFDPPDPGTYGVGGGELADLLSAQIDQRVAAGLDAIRVAFARGFVAELSGPAAIMAAPDPAAAFRSSVSAVFRVARLADALRLSTDELVDLIDLQGLRPLPRQGDSMSPQERLRDAVALVDLAERAGRWPLEIAEARYIVTADPAPPLSPSATQAGLELLKLHRDLTAADATAQPGPSDVRTALRADLAELLSNVRLVTATGRPPESAVDRLTRLLTWSVVLPHLEAEARGLLPAAVTDGWEPQLYTAAEHAGAASAWTAALDSLADPLAVWLQQELRAAAPTPGAGEVPASPTMTFIAVVQALRGIAAVTISGPGTDDLTVLADALRAFAAPSGVVLSDPDARAWAARCRDDAVAHLAQRLDDWQLLAARRVRPRLLAARRRLRSEQLVVQWVMRTFLVEEGTATMLLHRLGDPADPARSLLRAMVAEDGSTPRLAESFTTARYADVPAVGPVPAPGAEAVEAVRERLEPSLSFDWSAVPPPTAIDPANFNVVLSAAVPIARLRTAGQPVRLLVETDGRVQVSLRAGTVTRVVLDGDAAGRIGRLDADRAELSNFLTELGSAPPGVVTLRISYTGRSDTGAAAGQPGAHCLRVFVSSGSGSFDDLRPGTLTAGLLRLDKAARLVRGVRLPTSAWTAFAAPADATRRIDLNTLPLETGTWAVPWRRLLALEELWKRQDGVEAPARWLALVTGGQVPVTSLPSLLNLAPQEVDGVLKLLGATPADDNVAVVAGTDCVYLVDALHLADRARRIGLPVRAVARWTTATADEIYQWSLAALRSRYPEDEWLAAAARIHDPVRERLRDAQVTWLTTRAGTAAFPSAEAISSHLFTDVQMTACMPTSRIQFAYAAVQRFVDAARLGYDIGPARGDQQDSFDREWDWRRLYRLWEANRRVWVNPENWIEPDVRPDKTALFRRLEEDLLAGPLTSESAEQALAGYVAGLVEVARPEILAIVDQQELIDFDSPLGFRDPDLRGTHVFARSRTLPQKLFYRRRLPHPDGRWTAWEQLDIELEGSHYLAVVAFGRLRLICAQMAAASTAEQDRCEPGTTDADSPTYEVSLAWIDRRHGRWSAVSRSDRFRFTVPLDDPPSGEQLWTKFPASQFPTVDIDPTDRIKRIGVQVFWGPDGIEQDSRLTAAIVDTSGGADAEIGFLKPTDGYYRTNGWWLFANDIPSRIDAEQITRVKLIWEPRLFAGSNDDVHLTRFMVYFRDGAGHLLHSSSVTAGTGREANGNANSLTIPFTMVWNRTFEGTLDKPIDLGAVSPTVSNFDIDYDLLPRTVDLSHAVRIEARSTDADSLTIELHSTNHTRTGRIRPRFRLKPDVVTWMPEVKDRWPSGWVTGDELCFPYHTVPQPVSTLRLFADGTVTQESASTADPGQHPGTVPEGQLMVSTAPDGHHRVHGDDRILARTPGPYQLSVPRDVSVSGGSTPKIVDESSAAAIGRTLFVERAGNGTPTGRPAAAGDLPPTLNSLRLALTGKPLPMVTSSRPGPGGTGWVPDLIEPADDPAGWSFRSFWHPHATGFLRVLESRGTPRLLRFENQELTTGSDLDTAEVDFFASYQPTQSVSLPWPRADVDFSVDGAYADYNWELFFHAPLLIAQRLSEAGRFEEAERWFRFLFDPTKLRPGAAPWEAFQTKPLREATVQRVQDMLDLLLHGTVSPEFEAQIERLNRYPYQPHLIARGRVSAYAMALVMRYLDHLIREGDALFRSAYNGDNRTNLEIASTRYDLAVRLLGERREALPERTNAGAASCFASLADESETPAELWDPVIEVESSLGGQDLPDDPLPHDGAGVPRLYFCVPHNDRLAGYWSVLADRLVKLRSCRDIEGVSRALSLYGRRIDPGLLVQATAEGLDLDVLLGRLSAPAPAFRFRSLAARANAACDRARQFGDALLSAIEKRDAEELGRLRGKHEIALLEAGTDLRAEQLQEAEASRDALLRNKENAERRQAYYATRARVSPGEKAEGRALTAAGVSDTKGAAAARAAADWAWVPSVELFAEGGAGYPGGAFVRAGGVSRYTVGGQTLVQVHRNNAEAQAADAAAGRVEAAQLGRQAGFDRRGEEWQHQEALASGDIQQLDRQVTAAQIRVLICELERDNQGVQLDNAKATDAFIRDKFSNAQLYRWTESRLTQLHYQQYRMAHELASLAQAALVRELGLADQPPVPDTWNPTHRGIGAAADLAVELERWERQYVQAWRREHEKTKQYSLAERQPLALLELVQRGECTFQIREHELDEDEPGDYFRRLRTVALDVACIRGSHTPVNARLTLLRSSIRLAPHTASDAAAYPREEGPAGAGDERFRDDPGGSEHIVTSSGIADDGLFDNGDGGEALRPFEGSGAISVWRLELDPATNHFDRDTVSNVVVRLQYTSRAGGELAAAAAREARAVRLAARPEVVMLPLDLLDSSEWHRFVAAGADGHDLRIRIEDRHVPYRLLPVNRIVGTDLYFALPADEDLRIEGAATVGAVTEPAELGPRADDRRPPLPIRRLSLREPLRFGVDRRIRLGAGSGVPRRGWLACWVKAP</sequence>
<feature type="region of interest" description="Disordered" evidence="1">
    <location>
        <begin position="116"/>
        <end position="137"/>
    </location>
</feature>
<feature type="domain" description="Neuraminidase-like" evidence="3">
    <location>
        <begin position="2118"/>
        <end position="2219"/>
    </location>
</feature>
<feature type="compositionally biased region" description="Basic and acidic residues" evidence="1">
    <location>
        <begin position="3429"/>
        <end position="3448"/>
    </location>
</feature>
<organism evidence="5 6">
    <name type="scientific">Actinoplanes auranticolor</name>
    <dbReference type="NCBI Taxonomy" id="47988"/>
    <lineage>
        <taxon>Bacteria</taxon>
        <taxon>Bacillati</taxon>
        <taxon>Actinomycetota</taxon>
        <taxon>Actinomycetes</taxon>
        <taxon>Micromonosporales</taxon>
        <taxon>Micromonosporaceae</taxon>
        <taxon>Actinoplanes</taxon>
    </lineage>
</organism>
<evidence type="ECO:0000259" key="4">
    <source>
        <dbReference type="Pfam" id="PF20220"/>
    </source>
</evidence>
<evidence type="ECO:0008006" key="7">
    <source>
        <dbReference type="Google" id="ProtNLM"/>
    </source>
</evidence>
<feature type="region of interest" description="Disordered" evidence="1">
    <location>
        <begin position="830"/>
        <end position="891"/>
    </location>
</feature>
<name>A0A919SP40_9ACTN</name>
<gene>
    <name evidence="5" type="ORF">Aau02nite_70650</name>
</gene>
<feature type="domain" description="Tc toxin complex TcA C-terminal TcB-binding" evidence="2">
    <location>
        <begin position="3221"/>
        <end position="3512"/>
    </location>
</feature>
<evidence type="ECO:0000256" key="1">
    <source>
        <dbReference type="SAM" id="MobiDB-lite"/>
    </source>
</evidence>
<evidence type="ECO:0000259" key="2">
    <source>
        <dbReference type="Pfam" id="PF18276"/>
    </source>
</evidence>
<dbReference type="Pfam" id="PF18276">
    <property type="entry name" value="TcA_TcB_BD"/>
    <property type="match status" value="1"/>
</dbReference>
<evidence type="ECO:0000259" key="3">
    <source>
        <dbReference type="Pfam" id="PF18413"/>
    </source>
</evidence>
<dbReference type="Pfam" id="PF18413">
    <property type="entry name" value="Neuraminidase"/>
    <property type="match status" value="1"/>
</dbReference>
<evidence type="ECO:0000313" key="5">
    <source>
        <dbReference type="EMBL" id="GIM76395.1"/>
    </source>
</evidence>
<accession>A0A919SP40</accession>
<feature type="region of interest" description="Disordered" evidence="1">
    <location>
        <begin position="2551"/>
        <end position="2571"/>
    </location>
</feature>
<dbReference type="InterPro" id="IPR040840">
    <property type="entry name" value="TcA_TcB_BD"/>
</dbReference>
<dbReference type="InterPro" id="IPR041079">
    <property type="entry name" value="Neuraminidase-like"/>
</dbReference>
<dbReference type="InterPro" id="IPR046839">
    <property type="entry name" value="ABC_toxin_N"/>
</dbReference>
<dbReference type="Proteomes" id="UP000681340">
    <property type="component" value="Unassembled WGS sequence"/>
</dbReference>
<feature type="compositionally biased region" description="Basic and acidic residues" evidence="1">
    <location>
        <begin position="872"/>
        <end position="885"/>
    </location>
</feature>
<proteinExistence type="predicted"/>
<dbReference type="EMBL" id="BOQL01000062">
    <property type="protein sequence ID" value="GIM76395.1"/>
    <property type="molecule type" value="Genomic_DNA"/>
</dbReference>
<comment type="caution">
    <text evidence="5">The sequence shown here is derived from an EMBL/GenBank/DDBJ whole genome shotgun (WGS) entry which is preliminary data.</text>
</comment>
<dbReference type="RefSeq" id="WP_212992928.1">
    <property type="nucleotide sequence ID" value="NZ_BAABEA010000023.1"/>
</dbReference>
<dbReference type="Pfam" id="PF20220">
    <property type="entry name" value="ABC_toxin_N"/>
    <property type="match status" value="1"/>
</dbReference>